<dbReference type="PATRIC" id="fig|1121326.3.peg.5918"/>
<keyword evidence="3" id="KW-1185">Reference proteome</keyword>
<comment type="caution">
    <text evidence="2">The sequence shown here is derived from an EMBL/GenBank/DDBJ whole genome shotgun (WGS) entry which is preliminary data.</text>
</comment>
<keyword evidence="2" id="KW-0548">Nucleotidyltransferase</keyword>
<accession>A0A162QNW3</accession>
<dbReference type="GO" id="GO:0003676">
    <property type="term" value="F:nucleic acid binding"/>
    <property type="evidence" value="ECO:0007669"/>
    <property type="project" value="InterPro"/>
</dbReference>
<dbReference type="Gene3D" id="3.30.420.10">
    <property type="entry name" value="Ribonuclease H-like superfamily/Ribonuclease H"/>
    <property type="match status" value="1"/>
</dbReference>
<dbReference type="EMBL" id="LWAE01000014">
    <property type="protein sequence ID" value="KZL88765.1"/>
    <property type="molecule type" value="Genomic_DNA"/>
</dbReference>
<dbReference type="InterPro" id="IPR036397">
    <property type="entry name" value="RNaseH_sf"/>
</dbReference>
<sequence>MKIIQIGAVKLDENLQTISFLDRLVKPQIYTTINPFVKEMTGITMDLLDTAKPFKEIYEEFIEFTTGTTSILCVWE</sequence>
<dbReference type="AlphaFoldDB" id="A0A162QNW3"/>
<feature type="domain" description="Exonuclease" evidence="1">
    <location>
        <begin position="2"/>
        <end position="66"/>
    </location>
</feature>
<dbReference type="STRING" id="1121326.CLMAG_58540"/>
<keyword evidence="2" id="KW-0808">Transferase</keyword>
<dbReference type="RefSeq" id="WP_341421130.1">
    <property type="nucleotide sequence ID" value="NZ_LWAE01000014.1"/>
</dbReference>
<reference evidence="2 3" key="1">
    <citation type="submission" date="2016-04" db="EMBL/GenBank/DDBJ databases">
        <title>Genome sequence of Clostridium magnum DSM 2767.</title>
        <authorList>
            <person name="Poehlein A."/>
            <person name="Uhlig R."/>
            <person name="Fischer R."/>
            <person name="Bahl H."/>
            <person name="Daniel R."/>
        </authorList>
    </citation>
    <scope>NUCLEOTIDE SEQUENCE [LARGE SCALE GENOMIC DNA]</scope>
    <source>
        <strain evidence="2 3">DSM 2767</strain>
    </source>
</reference>
<dbReference type="GO" id="GO:0004527">
    <property type="term" value="F:exonuclease activity"/>
    <property type="evidence" value="ECO:0007669"/>
    <property type="project" value="UniProtKB-ARBA"/>
</dbReference>
<dbReference type="InterPro" id="IPR012337">
    <property type="entry name" value="RNaseH-like_sf"/>
</dbReference>
<gene>
    <name evidence="2" type="primary">polC_6</name>
    <name evidence="2" type="ORF">CLMAG_58540</name>
</gene>
<protein>
    <submittedName>
        <fullName evidence="2">DNA polymerase III PolC-type</fullName>
        <ecNumber evidence="2">2.7.7.7</ecNumber>
    </submittedName>
</protein>
<dbReference type="GO" id="GO:0003887">
    <property type="term" value="F:DNA-directed DNA polymerase activity"/>
    <property type="evidence" value="ECO:0007669"/>
    <property type="project" value="UniProtKB-EC"/>
</dbReference>
<dbReference type="InterPro" id="IPR013520">
    <property type="entry name" value="Ribonucl_H"/>
</dbReference>
<evidence type="ECO:0000313" key="2">
    <source>
        <dbReference type="EMBL" id="KZL88765.1"/>
    </source>
</evidence>
<dbReference type="Proteomes" id="UP000076603">
    <property type="component" value="Unassembled WGS sequence"/>
</dbReference>
<evidence type="ECO:0000259" key="1">
    <source>
        <dbReference type="Pfam" id="PF00929"/>
    </source>
</evidence>
<name>A0A162QNW3_9CLOT</name>
<evidence type="ECO:0000313" key="3">
    <source>
        <dbReference type="Proteomes" id="UP000076603"/>
    </source>
</evidence>
<organism evidence="2 3">
    <name type="scientific">Clostridium magnum DSM 2767</name>
    <dbReference type="NCBI Taxonomy" id="1121326"/>
    <lineage>
        <taxon>Bacteria</taxon>
        <taxon>Bacillati</taxon>
        <taxon>Bacillota</taxon>
        <taxon>Clostridia</taxon>
        <taxon>Eubacteriales</taxon>
        <taxon>Clostridiaceae</taxon>
        <taxon>Clostridium</taxon>
    </lineage>
</organism>
<proteinExistence type="predicted"/>
<dbReference type="EC" id="2.7.7.7" evidence="2"/>
<dbReference type="Pfam" id="PF00929">
    <property type="entry name" value="RNase_T"/>
    <property type="match status" value="1"/>
</dbReference>
<dbReference type="SUPFAM" id="SSF53098">
    <property type="entry name" value="Ribonuclease H-like"/>
    <property type="match status" value="1"/>
</dbReference>